<name>A0A0U3FQN7_9CREN</name>
<keyword evidence="3" id="KW-1003">Cell membrane</keyword>
<evidence type="ECO:0000256" key="2">
    <source>
        <dbReference type="ARBA" id="ARBA00022448"/>
    </source>
</evidence>
<evidence type="ECO:0000256" key="3">
    <source>
        <dbReference type="ARBA" id="ARBA00022475"/>
    </source>
</evidence>
<feature type="transmembrane region" description="Helical" evidence="7">
    <location>
        <begin position="285"/>
        <end position="306"/>
    </location>
</feature>
<organism evidence="9 10">
    <name type="scientific">Ignicoccus islandicus DSM 13165</name>
    <dbReference type="NCBI Taxonomy" id="940295"/>
    <lineage>
        <taxon>Archaea</taxon>
        <taxon>Thermoproteota</taxon>
        <taxon>Thermoprotei</taxon>
        <taxon>Desulfurococcales</taxon>
        <taxon>Desulfurococcaceae</taxon>
        <taxon>Ignicoccus</taxon>
    </lineage>
</organism>
<dbReference type="KEGG" id="iis:EYM_06120"/>
<evidence type="ECO:0000259" key="8">
    <source>
        <dbReference type="Pfam" id="PF03600"/>
    </source>
</evidence>
<evidence type="ECO:0000313" key="9">
    <source>
        <dbReference type="EMBL" id="ALU12655.1"/>
    </source>
</evidence>
<evidence type="ECO:0000256" key="1">
    <source>
        <dbReference type="ARBA" id="ARBA00004651"/>
    </source>
</evidence>
<dbReference type="Proteomes" id="UP000060778">
    <property type="component" value="Chromosome"/>
</dbReference>
<evidence type="ECO:0000256" key="6">
    <source>
        <dbReference type="ARBA" id="ARBA00023136"/>
    </source>
</evidence>
<feature type="transmembrane region" description="Helical" evidence="7">
    <location>
        <begin position="151"/>
        <end position="178"/>
    </location>
</feature>
<gene>
    <name evidence="9" type="ORF">EYM_06120</name>
</gene>
<evidence type="ECO:0000256" key="4">
    <source>
        <dbReference type="ARBA" id="ARBA00022692"/>
    </source>
</evidence>
<feature type="transmembrane region" description="Helical" evidence="7">
    <location>
        <begin position="249"/>
        <end position="273"/>
    </location>
</feature>
<dbReference type="OrthoDB" id="86089at2157"/>
<dbReference type="PANTHER" id="PTHR43302:SF5">
    <property type="entry name" value="TRANSPORTER ARSB-RELATED"/>
    <property type="match status" value="1"/>
</dbReference>
<feature type="transmembrane region" description="Helical" evidence="7">
    <location>
        <begin position="220"/>
        <end position="243"/>
    </location>
</feature>
<keyword evidence="4 7" id="KW-0812">Transmembrane</keyword>
<keyword evidence="5 7" id="KW-1133">Transmembrane helix</keyword>
<dbReference type="Pfam" id="PF03600">
    <property type="entry name" value="CitMHS"/>
    <property type="match status" value="1"/>
</dbReference>
<reference evidence="9 10" key="1">
    <citation type="submission" date="2013-11" db="EMBL/GenBank/DDBJ databases">
        <title>Comparative genomics of Ignicoccus.</title>
        <authorList>
            <person name="Podar M."/>
        </authorList>
    </citation>
    <scope>NUCLEOTIDE SEQUENCE [LARGE SCALE GENOMIC DNA]</scope>
    <source>
        <strain evidence="9 10">DSM 13165</strain>
    </source>
</reference>
<feature type="transmembrane region" description="Helical" evidence="7">
    <location>
        <begin position="76"/>
        <end position="93"/>
    </location>
</feature>
<dbReference type="EMBL" id="CP006867">
    <property type="protein sequence ID" value="ALU12655.1"/>
    <property type="molecule type" value="Genomic_DNA"/>
</dbReference>
<feature type="domain" description="Citrate transporter-like" evidence="8">
    <location>
        <begin position="8"/>
        <end position="245"/>
    </location>
</feature>
<accession>A0A0U3FQN7</accession>
<feature type="transmembrane region" description="Helical" evidence="7">
    <location>
        <begin position="41"/>
        <end position="64"/>
    </location>
</feature>
<dbReference type="PATRIC" id="fig|940295.4.peg.1184"/>
<sequence length="307" mass="32890">MALSVESDFEALAILATFMVISEEFKESGLFQNLAARINSYWILGLVALAAGAFLMNDGAMYVIIPISVAMGSNEVTPLIAALVNLGSALTPFGNPQNVIIWNEFKIPLELFISKMSLGLALPIAVSLYSLKGYEKRSLGETVPLKGSEALVALASLIVAVALIRLELSYLALLSSFASYISLYRKAPKIEWKVLASLSIMIVLFKWIGQHLKIDASSPLEVFLMSVGLSQVISNVPATLILLNVTRDWFPLALGVNVGGLGTPIASLANVIAITISKASLRTFVRVNAILLTISIAWGLIVISLIG</sequence>
<keyword evidence="10" id="KW-1185">Reference proteome</keyword>
<evidence type="ECO:0000256" key="5">
    <source>
        <dbReference type="ARBA" id="ARBA00022989"/>
    </source>
</evidence>
<keyword evidence="2" id="KW-0813">Transport</keyword>
<proteinExistence type="predicted"/>
<dbReference type="PANTHER" id="PTHR43302">
    <property type="entry name" value="TRANSPORTER ARSB-RELATED"/>
    <property type="match status" value="1"/>
</dbReference>
<dbReference type="InterPro" id="IPR004680">
    <property type="entry name" value="Cit_transptr-like_dom"/>
</dbReference>
<dbReference type="GeneID" id="30680601"/>
<evidence type="ECO:0000256" key="7">
    <source>
        <dbReference type="SAM" id="Phobius"/>
    </source>
</evidence>
<keyword evidence="6 7" id="KW-0472">Membrane</keyword>
<feature type="transmembrane region" description="Helical" evidence="7">
    <location>
        <begin position="190"/>
        <end position="208"/>
    </location>
</feature>
<dbReference type="GO" id="GO:0005886">
    <property type="term" value="C:plasma membrane"/>
    <property type="evidence" value="ECO:0007669"/>
    <property type="project" value="UniProtKB-SubCell"/>
</dbReference>
<dbReference type="GO" id="GO:0055085">
    <property type="term" value="P:transmembrane transport"/>
    <property type="evidence" value="ECO:0007669"/>
    <property type="project" value="InterPro"/>
</dbReference>
<protein>
    <recommendedName>
        <fullName evidence="8">Citrate transporter-like domain-containing protein</fullName>
    </recommendedName>
</protein>
<dbReference type="AlphaFoldDB" id="A0A0U3FQN7"/>
<comment type="subcellular location">
    <subcellularLocation>
        <location evidence="1">Cell membrane</location>
        <topology evidence="1">Multi-pass membrane protein</topology>
    </subcellularLocation>
</comment>
<feature type="transmembrane region" description="Helical" evidence="7">
    <location>
        <begin position="113"/>
        <end position="131"/>
    </location>
</feature>
<dbReference type="RefSeq" id="WP_075050119.1">
    <property type="nucleotide sequence ID" value="NZ_CP006867.1"/>
</dbReference>
<dbReference type="STRING" id="940295.EYM_06120"/>
<evidence type="ECO:0000313" key="10">
    <source>
        <dbReference type="Proteomes" id="UP000060778"/>
    </source>
</evidence>